<protein>
    <submittedName>
        <fullName evidence="6">Two component transcriptional regulator, LuxR family</fullName>
    </submittedName>
</protein>
<evidence type="ECO:0000256" key="1">
    <source>
        <dbReference type="ARBA" id="ARBA00022553"/>
    </source>
</evidence>
<dbReference type="OrthoDB" id="1013073at2"/>
<feature type="domain" description="Response regulatory" evidence="5">
    <location>
        <begin position="4"/>
        <end position="119"/>
    </location>
</feature>
<dbReference type="SMART" id="SM00421">
    <property type="entry name" value="HTH_LUXR"/>
    <property type="match status" value="1"/>
</dbReference>
<dbReference type="PROSITE" id="PS50043">
    <property type="entry name" value="HTH_LUXR_2"/>
    <property type="match status" value="1"/>
</dbReference>
<dbReference type="PANTHER" id="PTHR45566:SF2">
    <property type="entry name" value="NARL SUBFAMILY"/>
    <property type="match status" value="1"/>
</dbReference>
<proteinExistence type="predicted"/>
<feature type="modified residue" description="4-aspartylphosphate" evidence="3">
    <location>
        <position position="55"/>
    </location>
</feature>
<dbReference type="InterPro" id="IPR000792">
    <property type="entry name" value="Tscrpt_reg_LuxR_C"/>
</dbReference>
<keyword evidence="2" id="KW-0238">DNA-binding</keyword>
<dbReference type="Proteomes" id="UP000184047">
    <property type="component" value="Unassembled WGS sequence"/>
</dbReference>
<dbReference type="GO" id="GO:0006355">
    <property type="term" value="P:regulation of DNA-templated transcription"/>
    <property type="evidence" value="ECO:0007669"/>
    <property type="project" value="InterPro"/>
</dbReference>
<sequence length="204" mass="23239">MIKDILIADDHEIVLVGTSMILESRIQNVVIDQAEDYPEALEKISRKKYDLVILDINMPESKNKKMITEIKALDPDIKILIFSAYEEEIAVQYIKAGANGYISKLSKSEEISDAVNKIFSDGFYYPSSIVQQLLQQSPLDSIKNLSAREYEIFILMVQGNGNLEISNKMGIQMPTISTYKKRIHNKLKTKNLADLIKLYQTYIA</sequence>
<dbReference type="PANTHER" id="PTHR45566">
    <property type="entry name" value="HTH-TYPE TRANSCRIPTIONAL REGULATOR YHJB-RELATED"/>
    <property type="match status" value="1"/>
</dbReference>
<accession>A0A1M5SBV2</accession>
<dbReference type="InterPro" id="IPR058245">
    <property type="entry name" value="NreC/VraR/RcsB-like_REC"/>
</dbReference>
<dbReference type="InterPro" id="IPR001789">
    <property type="entry name" value="Sig_transdc_resp-reg_receiver"/>
</dbReference>
<dbReference type="SUPFAM" id="SSF46894">
    <property type="entry name" value="C-terminal effector domain of the bipartite response regulators"/>
    <property type="match status" value="1"/>
</dbReference>
<dbReference type="PROSITE" id="PS50110">
    <property type="entry name" value="RESPONSE_REGULATORY"/>
    <property type="match status" value="1"/>
</dbReference>
<dbReference type="PRINTS" id="PR00038">
    <property type="entry name" value="HTHLUXR"/>
</dbReference>
<dbReference type="EMBL" id="FQWT01000003">
    <property type="protein sequence ID" value="SHH35393.1"/>
    <property type="molecule type" value="Genomic_DNA"/>
</dbReference>
<evidence type="ECO:0000259" key="5">
    <source>
        <dbReference type="PROSITE" id="PS50110"/>
    </source>
</evidence>
<dbReference type="InterPro" id="IPR016032">
    <property type="entry name" value="Sig_transdc_resp-reg_C-effctor"/>
</dbReference>
<dbReference type="SMART" id="SM00448">
    <property type="entry name" value="REC"/>
    <property type="match status" value="1"/>
</dbReference>
<dbReference type="Pfam" id="PF00196">
    <property type="entry name" value="GerE"/>
    <property type="match status" value="1"/>
</dbReference>
<organism evidence="6 7">
    <name type="scientific">Chryseobacterium oranimense</name>
    <dbReference type="NCBI Taxonomy" id="421058"/>
    <lineage>
        <taxon>Bacteria</taxon>
        <taxon>Pseudomonadati</taxon>
        <taxon>Bacteroidota</taxon>
        <taxon>Flavobacteriia</taxon>
        <taxon>Flavobacteriales</taxon>
        <taxon>Weeksellaceae</taxon>
        <taxon>Chryseobacterium group</taxon>
        <taxon>Chryseobacterium</taxon>
    </lineage>
</organism>
<dbReference type="AlphaFoldDB" id="A0A1M5SBV2"/>
<dbReference type="SUPFAM" id="SSF52172">
    <property type="entry name" value="CheY-like"/>
    <property type="match status" value="1"/>
</dbReference>
<dbReference type="GO" id="GO:0003677">
    <property type="term" value="F:DNA binding"/>
    <property type="evidence" value="ECO:0007669"/>
    <property type="project" value="UniProtKB-KW"/>
</dbReference>
<dbReference type="GO" id="GO:0000160">
    <property type="term" value="P:phosphorelay signal transduction system"/>
    <property type="evidence" value="ECO:0007669"/>
    <property type="project" value="InterPro"/>
</dbReference>
<dbReference type="InterPro" id="IPR051015">
    <property type="entry name" value="EvgA-like"/>
</dbReference>
<keyword evidence="7" id="KW-1185">Reference proteome</keyword>
<dbReference type="eggNOG" id="COG2197">
    <property type="taxonomic scope" value="Bacteria"/>
</dbReference>
<evidence type="ECO:0000256" key="2">
    <source>
        <dbReference type="ARBA" id="ARBA00023125"/>
    </source>
</evidence>
<evidence type="ECO:0000313" key="7">
    <source>
        <dbReference type="Proteomes" id="UP000184047"/>
    </source>
</evidence>
<gene>
    <name evidence="6" type="ORF">SAMN05421866_2690</name>
</gene>
<dbReference type="Gene3D" id="3.40.50.2300">
    <property type="match status" value="1"/>
</dbReference>
<dbReference type="Pfam" id="PF00072">
    <property type="entry name" value="Response_reg"/>
    <property type="match status" value="1"/>
</dbReference>
<evidence type="ECO:0000259" key="4">
    <source>
        <dbReference type="PROSITE" id="PS50043"/>
    </source>
</evidence>
<dbReference type="RefSeq" id="WP_083538911.1">
    <property type="nucleotide sequence ID" value="NZ_FQWT01000003.1"/>
</dbReference>
<name>A0A1M5SBV2_9FLAO</name>
<evidence type="ECO:0000256" key="3">
    <source>
        <dbReference type="PROSITE-ProRule" id="PRU00169"/>
    </source>
</evidence>
<dbReference type="CDD" id="cd17535">
    <property type="entry name" value="REC_NarL-like"/>
    <property type="match status" value="1"/>
</dbReference>
<keyword evidence="1 3" id="KW-0597">Phosphoprotein</keyword>
<dbReference type="InterPro" id="IPR011006">
    <property type="entry name" value="CheY-like_superfamily"/>
</dbReference>
<feature type="domain" description="HTH luxR-type" evidence="4">
    <location>
        <begin position="138"/>
        <end position="203"/>
    </location>
</feature>
<reference evidence="7" key="1">
    <citation type="submission" date="2016-11" db="EMBL/GenBank/DDBJ databases">
        <authorList>
            <person name="Varghese N."/>
            <person name="Submissions S."/>
        </authorList>
    </citation>
    <scope>NUCLEOTIDE SEQUENCE [LARGE SCALE GENOMIC DNA]</scope>
    <source>
        <strain evidence="7">DSM 19055</strain>
    </source>
</reference>
<evidence type="ECO:0000313" key="6">
    <source>
        <dbReference type="EMBL" id="SHH35393.1"/>
    </source>
</evidence>
<dbReference type="STRING" id="421058.SAMN05421866_2690"/>
<dbReference type="PROSITE" id="PS00622">
    <property type="entry name" value="HTH_LUXR_1"/>
    <property type="match status" value="1"/>
</dbReference>